<dbReference type="InterPro" id="IPR033694">
    <property type="entry name" value="PGPEP1_Cys_AS"/>
</dbReference>
<keyword evidence="13" id="KW-1185">Reference proteome</keyword>
<feature type="active site" evidence="9 11">
    <location>
        <position position="143"/>
    </location>
</feature>
<dbReference type="SUPFAM" id="SSF53182">
    <property type="entry name" value="Pyrrolidone carboxyl peptidase (pyroglutamate aminopeptidase)"/>
    <property type="match status" value="1"/>
</dbReference>
<dbReference type="PROSITE" id="PS01333">
    <property type="entry name" value="PYRASE_GLU"/>
    <property type="match status" value="1"/>
</dbReference>
<dbReference type="FunFam" id="3.40.630.20:FF:000001">
    <property type="entry name" value="Pyrrolidone-carboxylate peptidase"/>
    <property type="match status" value="1"/>
</dbReference>
<dbReference type="PIRSF" id="PIRSF015592">
    <property type="entry name" value="Prld-crbxl_pptds"/>
    <property type="match status" value="1"/>
</dbReference>
<dbReference type="OrthoDB" id="9779738at2"/>
<dbReference type="HAMAP" id="MF_00417">
    <property type="entry name" value="Pyrrolid_peptidase"/>
    <property type="match status" value="1"/>
</dbReference>
<evidence type="ECO:0000256" key="10">
    <source>
        <dbReference type="PROSITE-ProRule" id="PRU10076"/>
    </source>
</evidence>
<evidence type="ECO:0000256" key="7">
    <source>
        <dbReference type="ARBA" id="ARBA00022801"/>
    </source>
</evidence>
<dbReference type="PANTHER" id="PTHR23402">
    <property type="entry name" value="PROTEASE FAMILY C15 PYROGLUTAMYL-PEPTIDASE I-RELATED"/>
    <property type="match status" value="1"/>
</dbReference>
<dbReference type="CDD" id="cd00501">
    <property type="entry name" value="Peptidase_C15"/>
    <property type="match status" value="1"/>
</dbReference>
<dbReference type="NCBIfam" id="TIGR00504">
    <property type="entry name" value="pyro_pdase"/>
    <property type="match status" value="1"/>
</dbReference>
<accession>A0A559J3N7</accession>
<comment type="subcellular location">
    <subcellularLocation>
        <location evidence="3 9">Cytoplasm</location>
    </subcellularLocation>
</comment>
<name>A0A559J3N7_9BACL</name>
<evidence type="ECO:0000313" key="12">
    <source>
        <dbReference type="EMBL" id="TVX94426.1"/>
    </source>
</evidence>
<proteinExistence type="inferred from homology"/>
<evidence type="ECO:0000256" key="3">
    <source>
        <dbReference type="ARBA" id="ARBA00004496"/>
    </source>
</evidence>
<dbReference type="Gene3D" id="3.40.630.20">
    <property type="entry name" value="Peptidase C15, pyroglutamyl peptidase I-like"/>
    <property type="match status" value="1"/>
</dbReference>
<comment type="similarity">
    <text evidence="4 9">Belongs to the peptidase C15 family.</text>
</comment>
<evidence type="ECO:0000256" key="6">
    <source>
        <dbReference type="ARBA" id="ARBA00022670"/>
    </source>
</evidence>
<protein>
    <recommendedName>
        <fullName evidence="9">Pyrrolidone-carboxylate peptidase</fullName>
        <ecNumber evidence="9">3.4.19.3</ecNumber>
    </recommendedName>
    <alternativeName>
        <fullName evidence="9">5-oxoprolyl-peptidase</fullName>
    </alternativeName>
    <alternativeName>
        <fullName evidence="9">Pyroglutamyl-peptidase I</fullName>
        <shortName evidence="9">PGP-I</shortName>
        <shortName evidence="9">Pyrase</shortName>
    </alternativeName>
</protein>
<evidence type="ECO:0000256" key="11">
    <source>
        <dbReference type="PROSITE-ProRule" id="PRU10077"/>
    </source>
</evidence>
<evidence type="ECO:0000256" key="2">
    <source>
        <dbReference type="ARBA" id="ARBA00002280"/>
    </source>
</evidence>
<dbReference type="AlphaFoldDB" id="A0A559J3N7"/>
<comment type="caution">
    <text evidence="12">The sequence shown here is derived from an EMBL/GenBank/DDBJ whole genome shotgun (WGS) entry which is preliminary data.</text>
</comment>
<dbReference type="RefSeq" id="WP_144991531.1">
    <property type="nucleotide sequence ID" value="NZ_VNJK01000001.1"/>
</dbReference>
<dbReference type="EC" id="3.4.19.3" evidence="9"/>
<organism evidence="12 13">
    <name type="scientific">Paenibacillus agilis</name>
    <dbReference type="NCBI Taxonomy" id="3020863"/>
    <lineage>
        <taxon>Bacteria</taxon>
        <taxon>Bacillati</taxon>
        <taxon>Bacillota</taxon>
        <taxon>Bacilli</taxon>
        <taxon>Bacillales</taxon>
        <taxon>Paenibacillaceae</taxon>
        <taxon>Paenibacillus</taxon>
    </lineage>
</organism>
<evidence type="ECO:0000256" key="1">
    <source>
        <dbReference type="ARBA" id="ARBA00001770"/>
    </source>
</evidence>
<dbReference type="InterPro" id="IPR036440">
    <property type="entry name" value="Peptidase_C15-like_sf"/>
</dbReference>
<evidence type="ECO:0000256" key="5">
    <source>
        <dbReference type="ARBA" id="ARBA00022490"/>
    </source>
</evidence>
<dbReference type="Proteomes" id="UP000318102">
    <property type="component" value="Unassembled WGS sequence"/>
</dbReference>
<keyword evidence="7 9" id="KW-0378">Hydrolase</keyword>
<dbReference type="InterPro" id="IPR016125">
    <property type="entry name" value="Peptidase_C15-like"/>
</dbReference>
<dbReference type="InterPro" id="IPR000816">
    <property type="entry name" value="Peptidase_C15"/>
</dbReference>
<dbReference type="GO" id="GO:0006508">
    <property type="term" value="P:proteolysis"/>
    <property type="evidence" value="ECO:0007669"/>
    <property type="project" value="UniProtKB-KW"/>
</dbReference>
<keyword evidence="6 9" id="KW-0645">Protease</keyword>
<dbReference type="PRINTS" id="PR00706">
    <property type="entry name" value="PYROGLUPTASE"/>
</dbReference>
<evidence type="ECO:0000256" key="9">
    <source>
        <dbReference type="HAMAP-Rule" id="MF_00417"/>
    </source>
</evidence>
<keyword evidence="8 9" id="KW-0788">Thiol protease</keyword>
<dbReference type="NCBIfam" id="NF009676">
    <property type="entry name" value="PRK13197.1"/>
    <property type="match status" value="1"/>
</dbReference>
<keyword evidence="5 9" id="KW-0963">Cytoplasm</keyword>
<evidence type="ECO:0000256" key="8">
    <source>
        <dbReference type="ARBA" id="ARBA00022807"/>
    </source>
</evidence>
<feature type="active site" evidence="9 10">
    <location>
        <position position="80"/>
    </location>
</feature>
<feature type="active site" evidence="9">
    <location>
        <position position="169"/>
    </location>
</feature>
<sequence>MKKLLITGFDPFNGEAINPSWEAVRTLDGQQIGAYEVKALLLPTTFQRSGELLKEVALNGTPDVIWSVGQAGGRPDITLERVAINGMDAVIPDNDGAQPMDEPVAVDGPAAYWTTLPLKAMKEAIQQAGVPCSVSYTAGTYVCNSTFYKIMHMIETEPLLKGCRGGFVHIPFIPEQAVRHPGKPSMSLEYIRRALTAGIEAIDEKELSTVSAGILHGES</sequence>
<dbReference type="PROSITE" id="PS01334">
    <property type="entry name" value="PYRASE_CYS"/>
    <property type="match status" value="1"/>
</dbReference>
<comment type="subunit">
    <text evidence="9">Homotetramer.</text>
</comment>
<dbReference type="Pfam" id="PF01470">
    <property type="entry name" value="Peptidase_C15"/>
    <property type="match status" value="1"/>
</dbReference>
<dbReference type="EMBL" id="VNJK01000001">
    <property type="protein sequence ID" value="TVX94426.1"/>
    <property type="molecule type" value="Genomic_DNA"/>
</dbReference>
<dbReference type="GO" id="GO:0016920">
    <property type="term" value="F:pyroglutamyl-peptidase activity"/>
    <property type="evidence" value="ECO:0007669"/>
    <property type="project" value="UniProtKB-UniRule"/>
</dbReference>
<dbReference type="InterPro" id="IPR033693">
    <property type="entry name" value="PGPEP1_Glu_AS"/>
</dbReference>
<evidence type="ECO:0000256" key="4">
    <source>
        <dbReference type="ARBA" id="ARBA00006641"/>
    </source>
</evidence>
<gene>
    <name evidence="9 12" type="primary">pcp</name>
    <name evidence="12" type="ORF">FPZ44_16015</name>
</gene>
<reference evidence="12 13" key="1">
    <citation type="submission" date="2019-07" db="EMBL/GenBank/DDBJ databases">
        <authorList>
            <person name="Kim J."/>
        </authorList>
    </citation>
    <scope>NUCLEOTIDE SEQUENCE [LARGE SCALE GENOMIC DNA]</scope>
    <source>
        <strain evidence="12 13">N4</strain>
    </source>
</reference>
<evidence type="ECO:0000313" key="13">
    <source>
        <dbReference type="Proteomes" id="UP000318102"/>
    </source>
</evidence>
<comment type="function">
    <text evidence="2 9">Removes 5-oxoproline from various penultimate amino acid residues except L-proline.</text>
</comment>
<dbReference type="InterPro" id="IPR029762">
    <property type="entry name" value="PGP-I_bact-type"/>
</dbReference>
<dbReference type="PANTHER" id="PTHR23402:SF1">
    <property type="entry name" value="PYROGLUTAMYL-PEPTIDASE I"/>
    <property type="match status" value="1"/>
</dbReference>
<comment type="catalytic activity">
    <reaction evidence="1 9 10">
        <text>Release of an N-terminal pyroglutamyl group from a polypeptide, the second amino acid generally not being Pro.</text>
        <dbReference type="EC" id="3.4.19.3"/>
    </reaction>
</comment>
<dbReference type="GO" id="GO:0005829">
    <property type="term" value="C:cytosol"/>
    <property type="evidence" value="ECO:0007669"/>
    <property type="project" value="InterPro"/>
</dbReference>